<evidence type="ECO:0000256" key="1">
    <source>
        <dbReference type="ARBA" id="ARBA00004141"/>
    </source>
</evidence>
<dbReference type="GO" id="GO:0019911">
    <property type="term" value="F:structural constituent of myelin sheath"/>
    <property type="evidence" value="ECO:0007669"/>
    <property type="project" value="TreeGrafter"/>
</dbReference>
<feature type="transmembrane region" description="Helical" evidence="7">
    <location>
        <begin position="62"/>
        <end position="85"/>
    </location>
</feature>
<evidence type="ECO:0000256" key="6">
    <source>
        <dbReference type="SAM" id="MobiDB-lite"/>
    </source>
</evidence>
<dbReference type="PANTHER" id="PTHR22776">
    <property type="entry name" value="MARVEL-CONTAINING POTENTIAL LIPID RAFT-ASSOCIATED PROTEIN"/>
    <property type="match status" value="1"/>
</dbReference>
<dbReference type="InterPro" id="IPR013295">
    <property type="entry name" value="MAL"/>
</dbReference>
<feature type="compositionally biased region" description="Basic and acidic residues" evidence="6">
    <location>
        <begin position="216"/>
        <end position="231"/>
    </location>
</feature>
<keyword evidence="4 5" id="KW-0472">Membrane</keyword>
<reference evidence="9" key="2">
    <citation type="submission" date="2025-08" db="UniProtKB">
        <authorList>
            <consortium name="Ensembl"/>
        </authorList>
    </citation>
    <scope>IDENTIFICATION</scope>
</reference>
<feature type="domain" description="MARVEL" evidence="8">
    <location>
        <begin position="29"/>
        <end position="152"/>
    </location>
</feature>
<dbReference type="GO" id="GO:0042552">
    <property type="term" value="P:myelination"/>
    <property type="evidence" value="ECO:0007669"/>
    <property type="project" value="TreeGrafter"/>
</dbReference>
<evidence type="ECO:0000259" key="8">
    <source>
        <dbReference type="PROSITE" id="PS51225"/>
    </source>
</evidence>
<reference evidence="9" key="1">
    <citation type="submission" date="2019-03" db="EMBL/GenBank/DDBJ databases">
        <title>Genome sequencing and reference-guided assembly of Black Bengal Goat (Capra hircus).</title>
        <authorList>
            <person name="Siddiki A.Z."/>
            <person name="Baten A."/>
            <person name="Billah M."/>
            <person name="Alam M.A.U."/>
            <person name="Shawrob K.S.M."/>
            <person name="Saha S."/>
            <person name="Chowdhury M."/>
            <person name="Rahman A.H."/>
            <person name="Stear M."/>
            <person name="Miah G."/>
            <person name="Das G.B."/>
            <person name="Hossain M.M."/>
            <person name="Kumkum M."/>
            <person name="Islam M.S."/>
            <person name="Mollah A.M."/>
            <person name="Ahsan A."/>
            <person name="Tusar F."/>
            <person name="Khan M.K.I."/>
        </authorList>
    </citation>
    <scope>NUCLEOTIDE SEQUENCE [LARGE SCALE GENOMIC DNA]</scope>
</reference>
<evidence type="ECO:0000256" key="7">
    <source>
        <dbReference type="SAM" id="Phobius"/>
    </source>
</evidence>
<keyword evidence="3 7" id="KW-1133">Transmembrane helix</keyword>
<accession>A0A8C2S561</accession>
<evidence type="ECO:0000256" key="5">
    <source>
        <dbReference type="PROSITE-ProRule" id="PRU00581"/>
    </source>
</evidence>
<dbReference type="PROSITE" id="PS51225">
    <property type="entry name" value="MARVEL"/>
    <property type="match status" value="1"/>
</dbReference>
<feature type="transmembrane region" description="Helical" evidence="7">
    <location>
        <begin position="97"/>
        <end position="118"/>
    </location>
</feature>
<proteinExistence type="predicted"/>
<dbReference type="InterPro" id="IPR050578">
    <property type="entry name" value="MARVEL-CKLF_proteins"/>
</dbReference>
<evidence type="ECO:0000256" key="2">
    <source>
        <dbReference type="ARBA" id="ARBA00022692"/>
    </source>
</evidence>
<dbReference type="GO" id="GO:0016020">
    <property type="term" value="C:membrane"/>
    <property type="evidence" value="ECO:0007669"/>
    <property type="project" value="UniProtKB-SubCell"/>
</dbReference>
<protein>
    <recommendedName>
        <fullName evidence="8">MARVEL domain-containing protein</fullName>
    </recommendedName>
</protein>
<keyword evidence="2 5" id="KW-0812">Transmembrane</keyword>
<comment type="subcellular location">
    <subcellularLocation>
        <location evidence="1">Membrane</location>
        <topology evidence="1">Multi-pass membrane protein</topology>
    </subcellularLocation>
</comment>
<feature type="region of interest" description="Disordered" evidence="6">
    <location>
        <begin position="205"/>
        <end position="239"/>
    </location>
</feature>
<dbReference type="PANTHER" id="PTHR22776:SF10">
    <property type="entry name" value="CKLF-LIKE MARVEL TRANSMEMBRANE DOMAIN-CONTAINING PROTEIN 8"/>
    <property type="match status" value="1"/>
</dbReference>
<name>A0A8C2S561_CAPHI</name>
<sequence length="239" mass="26968">MWETWVGKISWRRERLPTPCPCPWGRRVGHDFRFQPPPTCSQVLGLLVWTLIAGTEYFRVPAFGWVMFVAVFYWVLTVFFLIIYLTMTYTRIPQVPWTTVGLWFNGSAFALYLSAAIVDASSVSPERDSHNFNSWAASSYPHRSLTPQRLPGKPVPLCSGMERVARAKPIPPWPQQLAQAAACDPGLLGSSEAMYKREVVDSYPVTMRRSQPWDEGNGKKDKDGKILHDDTAEPPAPPA</sequence>
<evidence type="ECO:0000256" key="4">
    <source>
        <dbReference type="ARBA" id="ARBA00023136"/>
    </source>
</evidence>
<dbReference type="Ensembl" id="ENSCHIT00010054484.1">
    <property type="protein sequence ID" value="ENSCHIP00010038971.1"/>
    <property type="gene ID" value="ENSCHIG00010028788.1"/>
</dbReference>
<dbReference type="InterPro" id="IPR008253">
    <property type="entry name" value="Marvel"/>
</dbReference>
<evidence type="ECO:0000313" key="9">
    <source>
        <dbReference type="Ensembl" id="ENSCHIP00010038971.1"/>
    </source>
</evidence>
<dbReference type="AlphaFoldDB" id="A0A8C2S561"/>
<dbReference type="Pfam" id="PF01284">
    <property type="entry name" value="MARVEL"/>
    <property type="match status" value="1"/>
</dbReference>
<dbReference type="PRINTS" id="PR01884">
    <property type="entry name" value="MALPROTEIN"/>
</dbReference>
<organism evidence="9">
    <name type="scientific">Capra hircus</name>
    <name type="common">Goat</name>
    <dbReference type="NCBI Taxonomy" id="9925"/>
    <lineage>
        <taxon>Eukaryota</taxon>
        <taxon>Metazoa</taxon>
        <taxon>Chordata</taxon>
        <taxon>Craniata</taxon>
        <taxon>Vertebrata</taxon>
        <taxon>Euteleostomi</taxon>
        <taxon>Mammalia</taxon>
        <taxon>Eutheria</taxon>
        <taxon>Laurasiatheria</taxon>
        <taxon>Artiodactyla</taxon>
        <taxon>Ruminantia</taxon>
        <taxon>Pecora</taxon>
        <taxon>Bovidae</taxon>
        <taxon>Caprinae</taxon>
        <taxon>Capra</taxon>
    </lineage>
</organism>
<evidence type="ECO:0000256" key="3">
    <source>
        <dbReference type="ARBA" id="ARBA00022989"/>
    </source>
</evidence>